<dbReference type="InterPro" id="IPR008915">
    <property type="entry name" value="Peptidase_M50"/>
</dbReference>
<evidence type="ECO:0000256" key="1">
    <source>
        <dbReference type="ARBA" id="ARBA00001947"/>
    </source>
</evidence>
<dbReference type="PANTHER" id="PTHR35864:SF1">
    <property type="entry name" value="ZINC METALLOPROTEASE YWHC-RELATED"/>
    <property type="match status" value="1"/>
</dbReference>
<comment type="subcellular location">
    <subcellularLocation>
        <location evidence="2">Cell membrane</location>
        <topology evidence="2">Multi-pass membrane protein</topology>
    </subcellularLocation>
</comment>
<dbReference type="Pfam" id="PF02163">
    <property type="entry name" value="Peptidase_M50"/>
    <property type="match status" value="1"/>
</dbReference>
<organism evidence="15 16">
    <name type="scientific">Caldicoprobacter faecalis</name>
    <dbReference type="NCBI Taxonomy" id="937334"/>
    <lineage>
        <taxon>Bacteria</taxon>
        <taxon>Bacillati</taxon>
        <taxon>Bacillota</taxon>
        <taxon>Clostridia</taxon>
        <taxon>Caldicoprobacterales</taxon>
        <taxon>Caldicoprobacteraceae</taxon>
        <taxon>Caldicoprobacter</taxon>
    </lineage>
</organism>
<protein>
    <submittedName>
        <fullName evidence="15">Zn-dependent protease (Includes SpoIVFB)</fullName>
    </submittedName>
</protein>
<dbReference type="GO" id="GO:0005886">
    <property type="term" value="C:plasma membrane"/>
    <property type="evidence" value="ECO:0007669"/>
    <property type="project" value="UniProtKB-SubCell"/>
</dbReference>
<keyword evidence="9" id="KW-0862">Zinc</keyword>
<dbReference type="STRING" id="937334.SAMN05444406_10694"/>
<comment type="similarity">
    <text evidence="3">Belongs to the peptidase M50B family.</text>
</comment>
<evidence type="ECO:0000256" key="4">
    <source>
        <dbReference type="ARBA" id="ARBA00022475"/>
    </source>
</evidence>
<keyword evidence="5 15" id="KW-0645">Protease</keyword>
<feature type="transmembrane region" description="Helical" evidence="13">
    <location>
        <begin position="86"/>
        <end position="108"/>
    </location>
</feature>
<dbReference type="GO" id="GO:0008237">
    <property type="term" value="F:metallopeptidase activity"/>
    <property type="evidence" value="ECO:0007669"/>
    <property type="project" value="UniProtKB-KW"/>
</dbReference>
<evidence type="ECO:0000313" key="15">
    <source>
        <dbReference type="EMBL" id="SFP91871.1"/>
    </source>
</evidence>
<feature type="transmembrane region" description="Helical" evidence="13">
    <location>
        <begin position="120"/>
        <end position="142"/>
    </location>
</feature>
<keyword evidence="12 13" id="KW-0472">Membrane</keyword>
<keyword evidence="6 13" id="KW-0812">Transmembrane</keyword>
<dbReference type="InterPro" id="IPR052348">
    <property type="entry name" value="Metallopeptidase_M50B"/>
</dbReference>
<evidence type="ECO:0000256" key="6">
    <source>
        <dbReference type="ARBA" id="ARBA00022692"/>
    </source>
</evidence>
<evidence type="ECO:0000256" key="12">
    <source>
        <dbReference type="ARBA" id="ARBA00023136"/>
    </source>
</evidence>
<feature type="transmembrane region" description="Helical" evidence="13">
    <location>
        <begin position="46"/>
        <end position="65"/>
    </location>
</feature>
<dbReference type="AlphaFoldDB" id="A0A1I5U9F9"/>
<dbReference type="PANTHER" id="PTHR35864">
    <property type="entry name" value="ZINC METALLOPROTEASE MJ0611-RELATED"/>
    <property type="match status" value="1"/>
</dbReference>
<keyword evidence="4" id="KW-1003">Cell membrane</keyword>
<dbReference type="InterPro" id="IPR044537">
    <property type="entry name" value="Rip2-like"/>
</dbReference>
<proteinExistence type="inferred from homology"/>
<reference evidence="15 16" key="1">
    <citation type="submission" date="2016-10" db="EMBL/GenBank/DDBJ databases">
        <authorList>
            <person name="de Groot N.N."/>
        </authorList>
    </citation>
    <scope>NUCLEOTIDE SEQUENCE [LARGE SCALE GENOMIC DNA]</scope>
    <source>
        <strain evidence="15 16">DSM 20678</strain>
    </source>
</reference>
<evidence type="ECO:0000256" key="7">
    <source>
        <dbReference type="ARBA" id="ARBA00022723"/>
    </source>
</evidence>
<comment type="cofactor">
    <cofactor evidence="1">
        <name>Zn(2+)</name>
        <dbReference type="ChEBI" id="CHEBI:29105"/>
    </cofactor>
</comment>
<keyword evidence="16" id="KW-1185">Reference proteome</keyword>
<evidence type="ECO:0000256" key="13">
    <source>
        <dbReference type="SAM" id="Phobius"/>
    </source>
</evidence>
<keyword evidence="7" id="KW-0479">Metal-binding</keyword>
<feature type="domain" description="Peptidase M50" evidence="14">
    <location>
        <begin position="128"/>
        <end position="180"/>
    </location>
</feature>
<evidence type="ECO:0000256" key="5">
    <source>
        <dbReference type="ARBA" id="ARBA00022670"/>
    </source>
</evidence>
<keyword evidence="11" id="KW-0482">Metalloprotease</keyword>
<dbReference type="GO" id="GO:0006508">
    <property type="term" value="P:proteolysis"/>
    <property type="evidence" value="ECO:0007669"/>
    <property type="project" value="UniProtKB-KW"/>
</dbReference>
<keyword evidence="8" id="KW-0378">Hydrolase</keyword>
<feature type="transmembrane region" description="Helical" evidence="13">
    <location>
        <begin position="163"/>
        <end position="183"/>
    </location>
</feature>
<evidence type="ECO:0000256" key="9">
    <source>
        <dbReference type="ARBA" id="ARBA00022833"/>
    </source>
</evidence>
<gene>
    <name evidence="15" type="ORF">SAMN05444406_10694</name>
</gene>
<evidence type="ECO:0000256" key="8">
    <source>
        <dbReference type="ARBA" id="ARBA00022801"/>
    </source>
</evidence>
<dbReference type="Proteomes" id="UP000198577">
    <property type="component" value="Unassembled WGS sequence"/>
</dbReference>
<keyword evidence="10 13" id="KW-1133">Transmembrane helix</keyword>
<evidence type="ECO:0000313" key="16">
    <source>
        <dbReference type="Proteomes" id="UP000198577"/>
    </source>
</evidence>
<sequence>MYMNWIDVLLSLPAVFLAISFHEFAHALTAYWLGDPTPKNQGRLTLYPLAHVDWLGLILFALFRFGWAKPVQVNPANFKDRKWGSIIVSFSGPLANMLLSLVALVILVAAKLSISSYRGILLGIIDRVVQLNIIFAILNLIPIPPFDGYHIIKGLFYRRNVRFFWNYEYYGKFILFAFVLLGGV</sequence>
<evidence type="ECO:0000256" key="11">
    <source>
        <dbReference type="ARBA" id="ARBA00023049"/>
    </source>
</evidence>
<evidence type="ECO:0000256" key="3">
    <source>
        <dbReference type="ARBA" id="ARBA00007931"/>
    </source>
</evidence>
<dbReference type="CDD" id="cd06158">
    <property type="entry name" value="S2P-M50_like_1"/>
    <property type="match status" value="1"/>
</dbReference>
<name>A0A1I5U9F9_9FIRM</name>
<evidence type="ECO:0000259" key="14">
    <source>
        <dbReference type="Pfam" id="PF02163"/>
    </source>
</evidence>
<evidence type="ECO:0000256" key="10">
    <source>
        <dbReference type="ARBA" id="ARBA00022989"/>
    </source>
</evidence>
<accession>A0A1I5U9F9</accession>
<dbReference type="EMBL" id="FOXR01000006">
    <property type="protein sequence ID" value="SFP91871.1"/>
    <property type="molecule type" value="Genomic_DNA"/>
</dbReference>
<evidence type="ECO:0000256" key="2">
    <source>
        <dbReference type="ARBA" id="ARBA00004651"/>
    </source>
</evidence>
<dbReference type="GO" id="GO:0046872">
    <property type="term" value="F:metal ion binding"/>
    <property type="evidence" value="ECO:0007669"/>
    <property type="project" value="UniProtKB-KW"/>
</dbReference>